<dbReference type="EMBL" id="VSRR010003562">
    <property type="protein sequence ID" value="MPC36630.1"/>
    <property type="molecule type" value="Genomic_DNA"/>
</dbReference>
<gene>
    <name evidence="2" type="ORF">E2C01_030096</name>
</gene>
<dbReference type="OrthoDB" id="192247at2759"/>
<evidence type="ECO:0000313" key="2">
    <source>
        <dbReference type="EMBL" id="MPC36630.1"/>
    </source>
</evidence>
<organism evidence="2 3">
    <name type="scientific">Portunus trituberculatus</name>
    <name type="common">Swimming crab</name>
    <name type="synonym">Neptunus trituberculatus</name>
    <dbReference type="NCBI Taxonomy" id="210409"/>
    <lineage>
        <taxon>Eukaryota</taxon>
        <taxon>Metazoa</taxon>
        <taxon>Ecdysozoa</taxon>
        <taxon>Arthropoda</taxon>
        <taxon>Crustacea</taxon>
        <taxon>Multicrustacea</taxon>
        <taxon>Malacostraca</taxon>
        <taxon>Eumalacostraca</taxon>
        <taxon>Eucarida</taxon>
        <taxon>Decapoda</taxon>
        <taxon>Pleocyemata</taxon>
        <taxon>Brachyura</taxon>
        <taxon>Eubrachyura</taxon>
        <taxon>Portunoidea</taxon>
        <taxon>Portunidae</taxon>
        <taxon>Portuninae</taxon>
        <taxon>Portunus</taxon>
    </lineage>
</organism>
<reference evidence="2 3" key="1">
    <citation type="submission" date="2019-05" db="EMBL/GenBank/DDBJ databases">
        <title>Another draft genome of Portunus trituberculatus and its Hox gene families provides insights of decapod evolution.</title>
        <authorList>
            <person name="Jeong J.-H."/>
            <person name="Song I."/>
            <person name="Kim S."/>
            <person name="Choi T."/>
            <person name="Kim D."/>
            <person name="Ryu S."/>
            <person name="Kim W."/>
        </authorList>
    </citation>
    <scope>NUCLEOTIDE SEQUENCE [LARGE SCALE GENOMIC DNA]</scope>
    <source>
        <tissue evidence="2">Muscle</tissue>
    </source>
</reference>
<protein>
    <submittedName>
        <fullName evidence="2">Uncharacterized protein</fullName>
    </submittedName>
</protein>
<feature type="compositionally biased region" description="Acidic residues" evidence="1">
    <location>
        <begin position="95"/>
        <end position="105"/>
    </location>
</feature>
<comment type="caution">
    <text evidence="2">The sequence shown here is derived from an EMBL/GenBank/DDBJ whole genome shotgun (WGS) entry which is preliminary data.</text>
</comment>
<feature type="compositionally biased region" description="Basic and acidic residues" evidence="1">
    <location>
        <begin position="81"/>
        <end position="94"/>
    </location>
</feature>
<feature type="region of interest" description="Disordered" evidence="1">
    <location>
        <begin position="1"/>
        <end position="105"/>
    </location>
</feature>
<sequence>MSRSPVVFAQEDMATLSTLPPGGGSQDVAKWQKPKEVKRWGGQRQPLASRLPLASRCPQRSTPRTKLRTKAGIRMTAGDQLKMKSEIKVDHSNNTDDEAESTSAK</sequence>
<dbReference type="AlphaFoldDB" id="A0A5B7EPL1"/>
<name>A0A5B7EPL1_PORTR</name>
<evidence type="ECO:0000313" key="3">
    <source>
        <dbReference type="Proteomes" id="UP000324222"/>
    </source>
</evidence>
<dbReference type="Proteomes" id="UP000324222">
    <property type="component" value="Unassembled WGS sequence"/>
</dbReference>
<accession>A0A5B7EPL1</accession>
<keyword evidence="3" id="KW-1185">Reference proteome</keyword>
<evidence type="ECO:0000256" key="1">
    <source>
        <dbReference type="SAM" id="MobiDB-lite"/>
    </source>
</evidence>
<proteinExistence type="predicted"/>